<feature type="chain" id="PRO_5008060201" description="Organic solvent tolerance-like N-terminal domain-containing protein" evidence="4">
    <location>
        <begin position="21"/>
        <end position="151"/>
    </location>
</feature>
<dbReference type="GO" id="GO:0015920">
    <property type="term" value="P:lipopolysaccharide transport"/>
    <property type="evidence" value="ECO:0007669"/>
    <property type="project" value="InterPro"/>
</dbReference>
<comment type="caution">
    <text evidence="6">The sequence shown here is derived from an EMBL/GenBank/DDBJ whole genome shotgun (WGS) entry which is preliminary data.</text>
</comment>
<evidence type="ECO:0000256" key="2">
    <source>
        <dbReference type="ARBA" id="ARBA00022729"/>
    </source>
</evidence>
<dbReference type="Gene3D" id="2.60.450.10">
    <property type="entry name" value="Lipopolysaccharide (LPS) transport protein A like domain"/>
    <property type="match status" value="1"/>
</dbReference>
<dbReference type="AlphaFoldDB" id="A0A177E7V9"/>
<dbReference type="Proteomes" id="UP000076964">
    <property type="component" value="Unassembled WGS sequence"/>
</dbReference>
<proteinExistence type="predicted"/>
<evidence type="ECO:0000256" key="1">
    <source>
        <dbReference type="ARBA" id="ARBA00022448"/>
    </source>
</evidence>
<dbReference type="PANTHER" id="PTHR36504">
    <property type="entry name" value="LIPOPOLYSACCHARIDE EXPORT SYSTEM PROTEIN LPTA"/>
    <property type="match status" value="1"/>
</dbReference>
<keyword evidence="1" id="KW-0813">Transport</keyword>
<dbReference type="GO" id="GO:0017089">
    <property type="term" value="F:glycolipid transfer activity"/>
    <property type="evidence" value="ECO:0007669"/>
    <property type="project" value="TreeGrafter"/>
</dbReference>
<keyword evidence="2 4" id="KW-0732">Signal</keyword>
<feature type="signal peptide" evidence="4">
    <location>
        <begin position="1"/>
        <end position="20"/>
    </location>
</feature>
<dbReference type="InterPro" id="IPR005653">
    <property type="entry name" value="OstA-like_N"/>
</dbReference>
<keyword evidence="7" id="KW-1185">Reference proteome</keyword>
<reference evidence="6 7" key="1">
    <citation type="submission" date="2016-02" db="EMBL/GenBank/DDBJ databases">
        <title>Draft genome sequence of Thermodesulfatator sp. S606.</title>
        <authorList>
            <person name="Lai Q."/>
            <person name="Cao J."/>
            <person name="Dupont S."/>
            <person name="Shao Z."/>
            <person name="Jebbar M."/>
            <person name="Alain K."/>
        </authorList>
    </citation>
    <scope>NUCLEOTIDE SEQUENCE [LARGE SCALE GENOMIC DNA]</scope>
    <source>
        <strain evidence="6 7">S606</strain>
    </source>
</reference>
<dbReference type="GO" id="GO:0009279">
    <property type="term" value="C:cell outer membrane"/>
    <property type="evidence" value="ECO:0007669"/>
    <property type="project" value="TreeGrafter"/>
</dbReference>
<feature type="domain" description="Organic solvent tolerance-like N-terminal" evidence="5">
    <location>
        <begin position="26"/>
        <end position="132"/>
    </location>
</feature>
<evidence type="ECO:0000259" key="5">
    <source>
        <dbReference type="Pfam" id="PF03968"/>
    </source>
</evidence>
<dbReference type="GO" id="GO:0030288">
    <property type="term" value="C:outer membrane-bounded periplasmic space"/>
    <property type="evidence" value="ECO:0007669"/>
    <property type="project" value="TreeGrafter"/>
</dbReference>
<accession>A0A177E7V9</accession>
<evidence type="ECO:0000313" key="6">
    <source>
        <dbReference type="EMBL" id="OAG27109.1"/>
    </source>
</evidence>
<dbReference type="OrthoDB" id="9782597at2"/>
<protein>
    <recommendedName>
        <fullName evidence="5">Organic solvent tolerance-like N-terminal domain-containing protein</fullName>
    </recommendedName>
</protein>
<dbReference type="InterPro" id="IPR014340">
    <property type="entry name" value="LptA"/>
</dbReference>
<dbReference type="GO" id="GO:0001530">
    <property type="term" value="F:lipopolysaccharide binding"/>
    <property type="evidence" value="ECO:0007669"/>
    <property type="project" value="InterPro"/>
</dbReference>
<gene>
    <name evidence="6" type="ORF">TH606_08665</name>
</gene>
<evidence type="ECO:0000313" key="7">
    <source>
        <dbReference type="Proteomes" id="UP000076964"/>
    </source>
</evidence>
<dbReference type="InterPro" id="IPR052037">
    <property type="entry name" value="LPS_export_LptA"/>
</dbReference>
<dbReference type="EMBL" id="LSFI01000041">
    <property type="protein sequence ID" value="OAG27109.1"/>
    <property type="molecule type" value="Genomic_DNA"/>
</dbReference>
<evidence type="ECO:0000256" key="3">
    <source>
        <dbReference type="ARBA" id="ARBA00022764"/>
    </source>
</evidence>
<sequence>MLKKGFLVMAFVFWCSLALAKEPISIKADHMEVLEKENKVIFTGHVVAKKKDFTIFADKLVVFYQLINGKREVKKIEATGKVKIKRGELLAHSEKASYFRDKDILILEGSPVIWQGDNTVKGSRITFYLSEERYVAESDPSERAEAILFTE</sequence>
<dbReference type="Pfam" id="PF03968">
    <property type="entry name" value="LptD_N"/>
    <property type="match status" value="1"/>
</dbReference>
<dbReference type="RefSeq" id="WP_068542968.1">
    <property type="nucleotide sequence ID" value="NZ_LSFI01000041.1"/>
</dbReference>
<evidence type="ECO:0000256" key="4">
    <source>
        <dbReference type="SAM" id="SignalP"/>
    </source>
</evidence>
<name>A0A177E7V9_9BACT</name>
<organism evidence="6 7">
    <name type="scientific">Thermodesulfatator autotrophicus</name>
    <dbReference type="NCBI Taxonomy" id="1795632"/>
    <lineage>
        <taxon>Bacteria</taxon>
        <taxon>Pseudomonadati</taxon>
        <taxon>Thermodesulfobacteriota</taxon>
        <taxon>Thermodesulfobacteria</taxon>
        <taxon>Thermodesulfobacteriales</taxon>
        <taxon>Thermodesulfatatoraceae</taxon>
        <taxon>Thermodesulfatator</taxon>
    </lineage>
</organism>
<dbReference type="NCBIfam" id="TIGR03002">
    <property type="entry name" value="outer_YhbN_LptA"/>
    <property type="match status" value="1"/>
</dbReference>
<dbReference type="PANTHER" id="PTHR36504:SF1">
    <property type="entry name" value="LIPOPOLYSACCHARIDE EXPORT SYSTEM PROTEIN LPTA"/>
    <property type="match status" value="1"/>
</dbReference>
<keyword evidence="3" id="KW-0574">Periplasm</keyword>
<dbReference type="STRING" id="1795632.TH606_08665"/>